<comment type="caution">
    <text evidence="3">The sequence shown here is derived from an EMBL/GenBank/DDBJ whole genome shotgun (WGS) entry which is preliminary data.</text>
</comment>
<name>A0AA39V8Q7_9LECA</name>
<gene>
    <name evidence="3" type="ORF">JMJ35_004361</name>
</gene>
<sequence length="176" mass="18112">MANNIQTPTTQIVTSILPAATNDTPLIGPAQTILITSTAAAPIISTILASSPIPPASLPGGLSASANIGIGLGVPLGVIVLAIVAFLGYLYGKRRGNKMNAIPGADEQFHGFPGDKDPSAMQRQEGAGAVGPQGSDDNGELPRYAEEMRGSPGVKRHELPAQREVTGYFSPDVVTK</sequence>
<protein>
    <submittedName>
        <fullName evidence="3">Uncharacterized protein</fullName>
    </submittedName>
</protein>
<dbReference type="EMBL" id="JAFEKC020000008">
    <property type="protein sequence ID" value="KAK0513375.1"/>
    <property type="molecule type" value="Genomic_DNA"/>
</dbReference>
<feature type="transmembrane region" description="Helical" evidence="2">
    <location>
        <begin position="68"/>
        <end position="91"/>
    </location>
</feature>
<organism evidence="3 4">
    <name type="scientific">Cladonia borealis</name>
    <dbReference type="NCBI Taxonomy" id="184061"/>
    <lineage>
        <taxon>Eukaryota</taxon>
        <taxon>Fungi</taxon>
        <taxon>Dikarya</taxon>
        <taxon>Ascomycota</taxon>
        <taxon>Pezizomycotina</taxon>
        <taxon>Lecanoromycetes</taxon>
        <taxon>OSLEUM clade</taxon>
        <taxon>Lecanoromycetidae</taxon>
        <taxon>Lecanorales</taxon>
        <taxon>Lecanorineae</taxon>
        <taxon>Cladoniaceae</taxon>
        <taxon>Cladonia</taxon>
    </lineage>
</organism>
<keyword evidence="4" id="KW-1185">Reference proteome</keyword>
<keyword evidence="2" id="KW-0812">Transmembrane</keyword>
<reference evidence="3" key="1">
    <citation type="submission" date="2023-03" db="EMBL/GenBank/DDBJ databases">
        <title>Complete genome of Cladonia borealis.</title>
        <authorList>
            <person name="Park H."/>
        </authorList>
    </citation>
    <scope>NUCLEOTIDE SEQUENCE</scope>
    <source>
        <strain evidence="3">ANT050790</strain>
    </source>
</reference>
<accession>A0AA39V8Q7</accession>
<evidence type="ECO:0000313" key="4">
    <source>
        <dbReference type="Proteomes" id="UP001166286"/>
    </source>
</evidence>
<feature type="compositionally biased region" description="Basic and acidic residues" evidence="1">
    <location>
        <begin position="143"/>
        <end position="161"/>
    </location>
</feature>
<proteinExistence type="predicted"/>
<evidence type="ECO:0000256" key="1">
    <source>
        <dbReference type="SAM" id="MobiDB-lite"/>
    </source>
</evidence>
<keyword evidence="2" id="KW-1133">Transmembrane helix</keyword>
<keyword evidence="2" id="KW-0472">Membrane</keyword>
<dbReference type="Proteomes" id="UP001166286">
    <property type="component" value="Unassembled WGS sequence"/>
</dbReference>
<evidence type="ECO:0000313" key="3">
    <source>
        <dbReference type="EMBL" id="KAK0513375.1"/>
    </source>
</evidence>
<dbReference type="AlphaFoldDB" id="A0AA39V8Q7"/>
<evidence type="ECO:0000256" key="2">
    <source>
        <dbReference type="SAM" id="Phobius"/>
    </source>
</evidence>
<feature type="region of interest" description="Disordered" evidence="1">
    <location>
        <begin position="111"/>
        <end position="176"/>
    </location>
</feature>